<sequence>MSTDANGNIHDVVGKFAGHDRSAPEAGLVTTAESPAGVRYRQAAEGFWEQQLPAMLEARSRAQDAQLDLARAEAVMLNPKAVQMRFAWRDDERLGFPDEIYDAEGEPLDITLDTELDLFDDYDEARSRFFLDDEGRFIIPIEL</sequence>
<keyword evidence="2" id="KW-1185">Reference proteome</keyword>
<dbReference type="EMBL" id="FUKO01000033">
    <property type="protein sequence ID" value="SJN43595.1"/>
    <property type="molecule type" value="Genomic_DNA"/>
</dbReference>
<reference evidence="1 2" key="1">
    <citation type="submission" date="2017-02" db="EMBL/GenBank/DDBJ databases">
        <authorList>
            <person name="Peterson S.W."/>
        </authorList>
    </citation>
    <scope>NUCLEOTIDE SEQUENCE [LARGE SCALE GENOMIC DNA]</scope>
    <source>
        <strain evidence="1 2">B Mb 05.01</strain>
    </source>
</reference>
<protein>
    <submittedName>
        <fullName evidence="1">Uncharacterized protein</fullName>
    </submittedName>
</protein>
<evidence type="ECO:0000313" key="2">
    <source>
        <dbReference type="Proteomes" id="UP000196320"/>
    </source>
</evidence>
<dbReference type="Proteomes" id="UP000196320">
    <property type="component" value="Unassembled WGS sequence"/>
</dbReference>
<organism evidence="1 2">
    <name type="scientific">Microbacterium esteraromaticum</name>
    <dbReference type="NCBI Taxonomy" id="57043"/>
    <lineage>
        <taxon>Bacteria</taxon>
        <taxon>Bacillati</taxon>
        <taxon>Actinomycetota</taxon>
        <taxon>Actinomycetes</taxon>
        <taxon>Micrococcales</taxon>
        <taxon>Microbacteriaceae</taxon>
        <taxon>Microbacterium</taxon>
    </lineage>
</organism>
<dbReference type="AlphaFoldDB" id="A0A1R4KH88"/>
<dbReference type="RefSeq" id="WP_087132620.1">
    <property type="nucleotide sequence ID" value="NZ_FUKO01000033.1"/>
</dbReference>
<accession>A0A1R4KH88</accession>
<proteinExistence type="predicted"/>
<gene>
    <name evidence="1" type="ORF">FM104_12760</name>
</gene>
<name>A0A1R4KH88_9MICO</name>
<evidence type="ECO:0000313" key="1">
    <source>
        <dbReference type="EMBL" id="SJN43595.1"/>
    </source>
</evidence>